<keyword evidence="2" id="KW-1185">Reference proteome</keyword>
<name>A0A024G739_9STRA</name>
<dbReference type="AlphaFoldDB" id="A0A024G739"/>
<dbReference type="EMBL" id="CAIX01000038">
    <property type="protein sequence ID" value="CCI42696.1"/>
    <property type="molecule type" value="Genomic_DNA"/>
</dbReference>
<gene>
    <name evidence="1" type="ORF">BN9_034800</name>
</gene>
<accession>A0A024G739</accession>
<evidence type="ECO:0000313" key="1">
    <source>
        <dbReference type="EMBL" id="CCI42696.1"/>
    </source>
</evidence>
<protein>
    <submittedName>
        <fullName evidence="1">Uncharacterized protein</fullName>
    </submittedName>
</protein>
<evidence type="ECO:0000313" key="2">
    <source>
        <dbReference type="Proteomes" id="UP000053237"/>
    </source>
</evidence>
<sequence length="63" mass="7443">MAKSTCHSVSWWELLWKAPDHLVAGVPLVWLHHGIFENVYYRLSKICNLNKKPQNLNQRNRSN</sequence>
<proteinExistence type="predicted"/>
<organism evidence="1 2">
    <name type="scientific">Albugo candida</name>
    <dbReference type="NCBI Taxonomy" id="65357"/>
    <lineage>
        <taxon>Eukaryota</taxon>
        <taxon>Sar</taxon>
        <taxon>Stramenopiles</taxon>
        <taxon>Oomycota</taxon>
        <taxon>Peronosporomycetes</taxon>
        <taxon>Albuginales</taxon>
        <taxon>Albuginaceae</taxon>
        <taxon>Albugo</taxon>
    </lineage>
</organism>
<dbReference type="Proteomes" id="UP000053237">
    <property type="component" value="Unassembled WGS sequence"/>
</dbReference>
<reference evidence="1 2" key="1">
    <citation type="submission" date="2012-05" db="EMBL/GenBank/DDBJ databases">
        <title>Recombination and specialization in a pathogen metapopulation.</title>
        <authorList>
            <person name="Gardiner A."/>
            <person name="Kemen E."/>
            <person name="Schultz-Larsen T."/>
            <person name="MacLean D."/>
            <person name="Van Oosterhout C."/>
            <person name="Jones J.D.G."/>
        </authorList>
    </citation>
    <scope>NUCLEOTIDE SEQUENCE [LARGE SCALE GENOMIC DNA]</scope>
    <source>
        <strain evidence="1 2">Ac Nc2</strain>
    </source>
</reference>
<comment type="caution">
    <text evidence="1">The sequence shown here is derived from an EMBL/GenBank/DDBJ whole genome shotgun (WGS) entry which is preliminary data.</text>
</comment>
<dbReference type="InParanoid" id="A0A024G739"/>